<proteinExistence type="predicted"/>
<evidence type="ECO:0000313" key="2">
    <source>
        <dbReference type="Proteomes" id="UP000029920"/>
    </source>
</evidence>
<comment type="caution">
    <text evidence="1">The sequence shown here is derived from an EMBL/GenBank/DDBJ whole genome shotgun (WGS) entry which is preliminary data.</text>
</comment>
<name>A0A4V6I6H1_9HELI</name>
<sequence>MAFLLLSLAGCASKPIVRIDTKEVFIPIKCNLTLPNKPKEDGSFQSHKELLIYYLEVESIAKDCTK</sequence>
<dbReference type="EMBL" id="JRPC02000020">
    <property type="protein sequence ID" value="TLE14946.1"/>
    <property type="molecule type" value="Genomic_DNA"/>
</dbReference>
<reference evidence="1 2" key="1">
    <citation type="journal article" date="2014" name="Genome Announc.">
        <title>Draft genome sequences of eight enterohepatic helicobacter species isolated from both laboratory and wild rodents.</title>
        <authorList>
            <person name="Sheh A."/>
            <person name="Shen Z."/>
            <person name="Fox J.G."/>
        </authorList>
    </citation>
    <scope>NUCLEOTIDE SEQUENCE [LARGE SCALE GENOMIC DNA]</scope>
    <source>
        <strain evidence="1 2">MIT-03-7007</strain>
    </source>
</reference>
<keyword evidence="2" id="KW-1185">Reference proteome</keyword>
<protein>
    <submittedName>
        <fullName evidence="1">Uncharacterized protein</fullName>
    </submittedName>
</protein>
<evidence type="ECO:0000313" key="1">
    <source>
        <dbReference type="EMBL" id="TLE14946.1"/>
    </source>
</evidence>
<gene>
    <name evidence="1" type="ORF">LS72_007700</name>
</gene>
<dbReference type="AlphaFoldDB" id="A0A4V6I6H1"/>
<dbReference type="Proteomes" id="UP000029920">
    <property type="component" value="Unassembled WGS sequence"/>
</dbReference>
<accession>A0A4V6I6H1</accession>
<organism evidence="1 2">
    <name type="scientific">Helicobacter apodemus</name>
    <dbReference type="NCBI Taxonomy" id="135569"/>
    <lineage>
        <taxon>Bacteria</taxon>
        <taxon>Pseudomonadati</taxon>
        <taxon>Campylobacterota</taxon>
        <taxon>Epsilonproteobacteria</taxon>
        <taxon>Campylobacterales</taxon>
        <taxon>Helicobacteraceae</taxon>
        <taxon>Helicobacter</taxon>
    </lineage>
</organism>